<organism evidence="1 3">
    <name type="scientific">Enterococcus avium</name>
    <name type="common">Streptococcus avium</name>
    <dbReference type="NCBI Taxonomy" id="33945"/>
    <lineage>
        <taxon>Bacteria</taxon>
        <taxon>Bacillati</taxon>
        <taxon>Bacillota</taxon>
        <taxon>Bacilli</taxon>
        <taxon>Lactobacillales</taxon>
        <taxon>Enterococcaceae</taxon>
        <taxon>Enterococcus</taxon>
    </lineage>
</organism>
<evidence type="ECO:0000313" key="1">
    <source>
        <dbReference type="EMBL" id="MDT2401792.1"/>
    </source>
</evidence>
<gene>
    <name evidence="1" type="ORF">P7D43_05350</name>
    <name evidence="2" type="ORF">P7D79_06695</name>
</gene>
<dbReference type="RefSeq" id="WP_311820764.1">
    <property type="nucleotide sequence ID" value="NZ_JARPWH010000012.1"/>
</dbReference>
<dbReference type="AlphaFoldDB" id="A0AAW8SIB6"/>
<name>A0AAW8SIB6_ENTAV</name>
<dbReference type="Proteomes" id="UP001260773">
    <property type="component" value="Unassembled WGS sequence"/>
</dbReference>
<reference evidence="1 4" key="1">
    <citation type="submission" date="2023-03" db="EMBL/GenBank/DDBJ databases">
        <authorList>
            <person name="Shen W."/>
            <person name="Cai J."/>
        </authorList>
    </citation>
    <scope>NUCLEOTIDE SEQUENCE</scope>
    <source>
        <strain evidence="1">P33-2</strain>
        <strain evidence="2 4">Y2</strain>
    </source>
</reference>
<comment type="caution">
    <text evidence="1">The sequence shown here is derived from an EMBL/GenBank/DDBJ whole genome shotgun (WGS) entry which is preliminary data.</text>
</comment>
<evidence type="ECO:0000313" key="2">
    <source>
        <dbReference type="EMBL" id="MDT2513923.1"/>
    </source>
</evidence>
<dbReference type="EMBL" id="JARPWH010000012">
    <property type="protein sequence ID" value="MDT2401792.1"/>
    <property type="molecule type" value="Genomic_DNA"/>
</dbReference>
<evidence type="ECO:0000313" key="4">
    <source>
        <dbReference type="Proteomes" id="UP001264335"/>
    </source>
</evidence>
<proteinExistence type="predicted"/>
<evidence type="ECO:0000313" key="3">
    <source>
        <dbReference type="Proteomes" id="UP001260773"/>
    </source>
</evidence>
<dbReference type="EMBL" id="JARPWY010000013">
    <property type="protein sequence ID" value="MDT2513923.1"/>
    <property type="molecule type" value="Genomic_DNA"/>
</dbReference>
<dbReference type="Proteomes" id="UP001264335">
    <property type="component" value="Unassembled WGS sequence"/>
</dbReference>
<sequence length="60" mass="6862">MISIDLTEKEAKYLSSLLKNKTVQNQAIMKKNHELQGFFSEHNELNGNISRKITNGLKKS</sequence>
<accession>A0AAW8SIB6</accession>
<protein>
    <submittedName>
        <fullName evidence="1">Uncharacterized protein</fullName>
    </submittedName>
</protein>